<dbReference type="PANTHER" id="PTHR30469:SF33">
    <property type="entry name" value="SLR1207 PROTEIN"/>
    <property type="match status" value="1"/>
</dbReference>
<dbReference type="GO" id="GO:1990281">
    <property type="term" value="C:efflux pump complex"/>
    <property type="evidence" value="ECO:0007669"/>
    <property type="project" value="TreeGrafter"/>
</dbReference>
<dbReference type="EMBL" id="VIKU02000002">
    <property type="protein sequence ID" value="NHF59570.1"/>
    <property type="molecule type" value="Genomic_DNA"/>
</dbReference>
<keyword evidence="3" id="KW-1185">Reference proteome</keyword>
<name>A0A967AUF8_9FLAO</name>
<comment type="caution">
    <text evidence="2">The sequence shown here is derived from an EMBL/GenBank/DDBJ whole genome shotgun (WGS) entry which is preliminary data.</text>
</comment>
<sequence>MKKNGYKTLFWSLSIVLTTSCSNNEKSDAYGNFEAVSVTIGAEGIGRLVSFGIEEGEQLKAGAQVGLIDTTQLHLEKLQLQAKLEAMDLKLQEAAPDIAILLEQKQNAVRERDRTKVLYEQKAATKKQLDDFNGEIDVIDQQINSTKRRIGVANRGILSERKPIQAQIDIIEKRIQDHRITNPIDGTVLTKIVEESEFVNTGAPLYKIANLSTLKLRAYTSASLLQNVKLGDTVTVLVDDAANGYRTLEGRVMYIASEAEFTPKTIETKEERVNLVYAINVEVQNDGSLKIGMPGEVQFKHTSK</sequence>
<reference evidence="2" key="1">
    <citation type="submission" date="2019-07" db="EMBL/GenBank/DDBJ databases">
        <authorList>
            <person name="De-Chao Zhang Q."/>
        </authorList>
    </citation>
    <scope>NUCLEOTIDE SEQUENCE</scope>
    <source>
        <strain evidence="2">TP-CH-4</strain>
    </source>
</reference>
<evidence type="ECO:0000313" key="3">
    <source>
        <dbReference type="Proteomes" id="UP000707206"/>
    </source>
</evidence>
<dbReference type="RefSeq" id="WP_152574069.1">
    <property type="nucleotide sequence ID" value="NZ_VIKU02000002.1"/>
</dbReference>
<organism evidence="2 3">
    <name type="scientific">Pelagihabitans pacificus</name>
    <dbReference type="NCBI Taxonomy" id="2696054"/>
    <lineage>
        <taxon>Bacteria</taxon>
        <taxon>Pseudomonadati</taxon>
        <taxon>Bacteroidota</taxon>
        <taxon>Flavobacteriia</taxon>
        <taxon>Flavobacteriales</taxon>
        <taxon>Flavobacteriaceae</taxon>
        <taxon>Pelagihabitans</taxon>
    </lineage>
</organism>
<dbReference type="Pfam" id="PF25917">
    <property type="entry name" value="BSH_RND"/>
    <property type="match status" value="1"/>
</dbReference>
<feature type="domain" description="Multidrug resistance protein MdtA-like barrel-sandwich hybrid" evidence="1">
    <location>
        <begin position="38"/>
        <end position="204"/>
    </location>
</feature>
<dbReference type="Proteomes" id="UP000707206">
    <property type="component" value="Unassembled WGS sequence"/>
</dbReference>
<dbReference type="InterPro" id="IPR058625">
    <property type="entry name" value="MdtA-like_BSH"/>
</dbReference>
<proteinExistence type="predicted"/>
<dbReference type="Gene3D" id="2.40.50.100">
    <property type="match status" value="1"/>
</dbReference>
<gene>
    <name evidence="2" type="ORF">FK220_009480</name>
</gene>
<protein>
    <submittedName>
        <fullName evidence="2">HlyD family efflux transporter periplasmic adaptor subunit</fullName>
    </submittedName>
</protein>
<dbReference type="SUPFAM" id="SSF111369">
    <property type="entry name" value="HlyD-like secretion proteins"/>
    <property type="match status" value="1"/>
</dbReference>
<evidence type="ECO:0000313" key="2">
    <source>
        <dbReference type="EMBL" id="NHF59570.1"/>
    </source>
</evidence>
<evidence type="ECO:0000259" key="1">
    <source>
        <dbReference type="Pfam" id="PF25917"/>
    </source>
</evidence>
<dbReference type="AlphaFoldDB" id="A0A967AUF8"/>
<dbReference type="PANTHER" id="PTHR30469">
    <property type="entry name" value="MULTIDRUG RESISTANCE PROTEIN MDTA"/>
    <property type="match status" value="1"/>
</dbReference>
<reference evidence="2" key="2">
    <citation type="submission" date="2020-03" db="EMBL/GenBank/DDBJ databases">
        <title>Flavobacteriaceae bacterium strain TP-CH-4, a member of the family Flavobacteriaceae isolated from a deep-sea seamount.</title>
        <authorList>
            <person name="Zhang D.-C."/>
        </authorList>
    </citation>
    <scope>NUCLEOTIDE SEQUENCE</scope>
    <source>
        <strain evidence="2">TP-CH-4</strain>
    </source>
</reference>
<dbReference type="PROSITE" id="PS51257">
    <property type="entry name" value="PROKAR_LIPOPROTEIN"/>
    <property type="match status" value="1"/>
</dbReference>
<dbReference type="Gene3D" id="2.40.30.170">
    <property type="match status" value="1"/>
</dbReference>
<dbReference type="GO" id="GO:0015562">
    <property type="term" value="F:efflux transmembrane transporter activity"/>
    <property type="evidence" value="ECO:0007669"/>
    <property type="project" value="TreeGrafter"/>
</dbReference>
<accession>A0A967AUF8</accession>